<dbReference type="EMBL" id="UINC01065440">
    <property type="protein sequence ID" value="SVB95108.1"/>
    <property type="molecule type" value="Genomic_DNA"/>
</dbReference>
<organism evidence="1">
    <name type="scientific">marine metagenome</name>
    <dbReference type="NCBI Taxonomy" id="408172"/>
    <lineage>
        <taxon>unclassified sequences</taxon>
        <taxon>metagenomes</taxon>
        <taxon>ecological metagenomes</taxon>
    </lineage>
</organism>
<accession>A0A382I6E5</accession>
<name>A0A382I6E5_9ZZZZ</name>
<proteinExistence type="predicted"/>
<gene>
    <name evidence="1" type="ORF">METZ01_LOCUS247962</name>
</gene>
<dbReference type="AlphaFoldDB" id="A0A382I6E5"/>
<sequence>MLNSAARKRWGDDPDFQKYRESTPILILKRPYI</sequence>
<reference evidence="1" key="1">
    <citation type="submission" date="2018-05" db="EMBL/GenBank/DDBJ databases">
        <authorList>
            <person name="Lanie J.A."/>
            <person name="Ng W.-L."/>
            <person name="Kazmierczak K.M."/>
            <person name="Andrzejewski T.M."/>
            <person name="Davidsen T.M."/>
            <person name="Wayne K.J."/>
            <person name="Tettelin H."/>
            <person name="Glass J.I."/>
            <person name="Rusch D."/>
            <person name="Podicherti R."/>
            <person name="Tsui H.-C.T."/>
            <person name="Winkler M.E."/>
        </authorList>
    </citation>
    <scope>NUCLEOTIDE SEQUENCE</scope>
</reference>
<evidence type="ECO:0000313" key="1">
    <source>
        <dbReference type="EMBL" id="SVB95108.1"/>
    </source>
</evidence>
<protein>
    <submittedName>
        <fullName evidence="1">Uncharacterized protein</fullName>
    </submittedName>
</protein>